<reference evidence="1 2" key="1">
    <citation type="submission" date="2017-10" db="EMBL/GenBank/DDBJ databases">
        <title>Comparative genomics in systemic dimorphic fungi from Ajellomycetaceae.</title>
        <authorList>
            <person name="Munoz J.F."/>
            <person name="Mcewen J.G."/>
            <person name="Clay O.K."/>
            <person name="Cuomo C.A."/>
        </authorList>
    </citation>
    <scope>NUCLEOTIDE SEQUENCE [LARGE SCALE GENOMIC DNA]</scope>
    <source>
        <strain evidence="1 2">UAMH7299</strain>
    </source>
</reference>
<sequence length="452" mass="50758">MDDGVQVVAKLSNLNAGRPHFTTASEVATMEFIPVPKVYTWSSQNNSVGAEYIIMEKVSGVPLDSVWPSMRLDDRFSLTKTIAQYQEAWMKASFSHFGSLYFAEDLIGVRHVPLHDELSDKKFAIGPSTGREWLDAGRATVGFDRGPSLARPTLEEYLAAIGHREMSCVKNTVKLPKSQIALYGPGAYQPTKEKKLKAIESYLSLIKYICPTDRSIASACLWHSDLHVENIFVNPDAPTTIVGIIDQQSTEIAPLFYHARQPYFLDYDGPQLHGLERPRLPDNFTALSGDAQNEANALYSKQALAALYRTLVHQNNQRLYNALEYQESTSFDLLLLGRNLLIDGEATYLGQIAELENAWADLPGVGESQYPFSFSDREKEEIKREVYGSLLGMQAMQSIRESLGDLFPEQGIVRLDQYDEAKNALGQAKEFIIQEFARNEEERRVGGRMAVW</sequence>
<proteinExistence type="predicted"/>
<dbReference type="EMBL" id="PDNA01000060">
    <property type="protein sequence ID" value="PGH18009.1"/>
    <property type="molecule type" value="Genomic_DNA"/>
</dbReference>
<evidence type="ECO:0000313" key="2">
    <source>
        <dbReference type="Proteomes" id="UP000224634"/>
    </source>
</evidence>
<dbReference type="AlphaFoldDB" id="A0A2B7YA85"/>
<protein>
    <recommendedName>
        <fullName evidence="3">Aminoglycoside phosphotransferase domain-containing protein</fullName>
    </recommendedName>
</protein>
<dbReference type="Proteomes" id="UP000224634">
    <property type="component" value="Unassembled WGS sequence"/>
</dbReference>
<evidence type="ECO:0008006" key="3">
    <source>
        <dbReference type="Google" id="ProtNLM"/>
    </source>
</evidence>
<dbReference type="SUPFAM" id="SSF56112">
    <property type="entry name" value="Protein kinase-like (PK-like)"/>
    <property type="match status" value="1"/>
</dbReference>
<dbReference type="PANTHER" id="PTHR36091">
    <property type="entry name" value="ALTERED INHERITANCE OF MITOCHONDRIA PROTEIN 9, MITOCHONDRIAL"/>
    <property type="match status" value="1"/>
</dbReference>
<gene>
    <name evidence="1" type="ORF">AJ80_04630</name>
</gene>
<dbReference type="InterPro" id="IPR011009">
    <property type="entry name" value="Kinase-like_dom_sf"/>
</dbReference>
<dbReference type="GO" id="GO:0005739">
    <property type="term" value="C:mitochondrion"/>
    <property type="evidence" value="ECO:0007669"/>
    <property type="project" value="TreeGrafter"/>
</dbReference>
<dbReference type="PANTHER" id="PTHR36091:SF2">
    <property type="entry name" value="AMINOGLYCOSIDE PHOSPHOTRANSFERASE DOMAIN-CONTAINING PROTEIN"/>
    <property type="match status" value="1"/>
</dbReference>
<keyword evidence="2" id="KW-1185">Reference proteome</keyword>
<name>A0A2B7YA85_POLH7</name>
<dbReference type="OrthoDB" id="2831558at2759"/>
<organism evidence="1 2">
    <name type="scientific">Polytolypa hystricis (strain UAMH7299)</name>
    <dbReference type="NCBI Taxonomy" id="1447883"/>
    <lineage>
        <taxon>Eukaryota</taxon>
        <taxon>Fungi</taxon>
        <taxon>Dikarya</taxon>
        <taxon>Ascomycota</taxon>
        <taxon>Pezizomycotina</taxon>
        <taxon>Eurotiomycetes</taxon>
        <taxon>Eurotiomycetidae</taxon>
        <taxon>Onygenales</taxon>
        <taxon>Onygenales incertae sedis</taxon>
        <taxon>Polytolypa</taxon>
    </lineage>
</organism>
<comment type="caution">
    <text evidence="1">The sequence shown here is derived from an EMBL/GenBank/DDBJ whole genome shotgun (WGS) entry which is preliminary data.</text>
</comment>
<dbReference type="InterPro" id="IPR051035">
    <property type="entry name" value="Mito_inheritance_9"/>
</dbReference>
<accession>A0A2B7YA85</accession>
<evidence type="ECO:0000313" key="1">
    <source>
        <dbReference type="EMBL" id="PGH18009.1"/>
    </source>
</evidence>
<dbReference type="STRING" id="1447883.A0A2B7YA85"/>